<dbReference type="InterPro" id="IPR012789">
    <property type="entry name" value="Protocat_PcaB-like"/>
</dbReference>
<protein>
    <submittedName>
        <fullName evidence="4">3-carboxy-cis,cis-muconate cycloisomerase</fullName>
        <ecNumber evidence="4">5.5.1.2</ecNumber>
    </submittedName>
</protein>
<dbReference type="GO" id="GO:0016829">
    <property type="term" value="F:lyase activity"/>
    <property type="evidence" value="ECO:0007669"/>
    <property type="project" value="UniProtKB-KW"/>
</dbReference>
<dbReference type="InterPro" id="IPR000362">
    <property type="entry name" value="Fumarate_lyase_fam"/>
</dbReference>
<dbReference type="PANTHER" id="PTHR43172">
    <property type="entry name" value="ADENYLOSUCCINATE LYASE"/>
    <property type="match status" value="1"/>
</dbReference>
<evidence type="ECO:0000313" key="4">
    <source>
        <dbReference type="EMBL" id="CAA9449966.1"/>
    </source>
</evidence>
<dbReference type="Gene3D" id="1.10.275.10">
    <property type="entry name" value="Fumarase/aspartase (N-terminal domain)"/>
    <property type="match status" value="1"/>
</dbReference>
<evidence type="ECO:0000256" key="2">
    <source>
        <dbReference type="ARBA" id="ARBA00034772"/>
    </source>
</evidence>
<dbReference type="PANTHER" id="PTHR43172:SF2">
    <property type="entry name" value="ADENYLOSUCCINATE LYASE C-TERMINAL DOMAIN-CONTAINING PROTEIN"/>
    <property type="match status" value="1"/>
</dbReference>
<organism evidence="4">
    <name type="scientific">uncultured Rubrobacteraceae bacterium</name>
    <dbReference type="NCBI Taxonomy" id="349277"/>
    <lineage>
        <taxon>Bacteria</taxon>
        <taxon>Bacillati</taxon>
        <taxon>Actinomycetota</taxon>
        <taxon>Rubrobacteria</taxon>
        <taxon>Rubrobacterales</taxon>
        <taxon>Rubrobacteraceae</taxon>
        <taxon>environmental samples</taxon>
    </lineage>
</organism>
<gene>
    <name evidence="4" type="ORF">AVDCRST_MAG28-1332</name>
</gene>
<dbReference type="NCBIfam" id="TIGR02426">
    <property type="entry name" value="protocat_pcaB"/>
    <property type="match status" value="1"/>
</dbReference>
<accession>A0A6J4QPT8</accession>
<name>A0A6J4QPT8_9ACTN</name>
<reference evidence="4" key="1">
    <citation type="submission" date="2020-02" db="EMBL/GenBank/DDBJ databases">
        <authorList>
            <person name="Meier V. D."/>
        </authorList>
    </citation>
    <scope>NUCLEOTIDE SEQUENCE</scope>
    <source>
        <strain evidence="4">AVDCRST_MAG28</strain>
    </source>
</reference>
<dbReference type="AlphaFoldDB" id="A0A6J4QPT8"/>
<dbReference type="EC" id="5.5.1.2" evidence="4"/>
<dbReference type="InterPro" id="IPR024083">
    <property type="entry name" value="Fumarase/histidase_N"/>
</dbReference>
<dbReference type="InterPro" id="IPR019468">
    <property type="entry name" value="AdenyloSucc_lyase_C"/>
</dbReference>
<dbReference type="Gene3D" id="1.20.200.10">
    <property type="entry name" value="Fumarase/aspartase (Central domain)"/>
    <property type="match status" value="1"/>
</dbReference>
<dbReference type="GO" id="GO:0019619">
    <property type="term" value="P:3,4-dihydroxybenzoate catabolic process"/>
    <property type="evidence" value="ECO:0007669"/>
    <property type="project" value="InterPro"/>
</dbReference>
<dbReference type="Pfam" id="PF00206">
    <property type="entry name" value="Lyase_1"/>
    <property type="match status" value="1"/>
</dbReference>
<dbReference type="SUPFAM" id="SSF48557">
    <property type="entry name" value="L-aspartase-like"/>
    <property type="match status" value="1"/>
</dbReference>
<evidence type="ECO:0000256" key="1">
    <source>
        <dbReference type="ARBA" id="ARBA00023239"/>
    </source>
</evidence>
<sequence length="456" mass="47918">MTGELFRPIFVPDEFREAVSDRAWLEAMLDAERALAVAEARGGLIPVEAAEAIASCCDAGPDLFDLEKLGREGRGAGNPVPPLVKALTKAVSEVSEDAARYVHKGATSQDITDTAAMLVSRRALTLILADVEGIAAACARLAQAHRDTLMAGRTLLQQALPTTFGLKAAGWLVAVLEARPRLLDMHGPGLAAQLGGAAGTLASLGDSGVRVLEEFALELGLPEPVVPWHTARSRISEVGGALSLAAGTLGKISQDIILMAQTEVGEVAEPLGEPGEGRGSSSTLPHKRNPVLSVTALANARRVQDLSRTLQAAMIGEHERAAGAWHSEWEALSDALALTGGAAAAIREVTEGLEVHPEKMRENLDITGGLLLAENVTTVAAGHLGRLKAHELVQAACHRALDEGRPLREELLEDAVLGEVLSSKEIDAALEPTRYLGSAGAFVDRALSLYHKEVTA</sequence>
<keyword evidence="1" id="KW-0456">Lyase</keyword>
<dbReference type="CDD" id="cd01597">
    <property type="entry name" value="pCLME"/>
    <property type="match status" value="1"/>
</dbReference>
<dbReference type="GO" id="GO:0047472">
    <property type="term" value="F:3-carboxy-cis,cis-muconate cycloisomerase activity"/>
    <property type="evidence" value="ECO:0007669"/>
    <property type="project" value="UniProtKB-EC"/>
</dbReference>
<dbReference type="PRINTS" id="PR00149">
    <property type="entry name" value="FUMRATELYASE"/>
</dbReference>
<dbReference type="InterPro" id="IPR008948">
    <property type="entry name" value="L-Aspartase-like"/>
</dbReference>
<dbReference type="Pfam" id="PF10397">
    <property type="entry name" value="ADSL_C"/>
    <property type="match status" value="1"/>
</dbReference>
<evidence type="ECO:0000259" key="3">
    <source>
        <dbReference type="SMART" id="SM00998"/>
    </source>
</evidence>
<comment type="similarity">
    <text evidence="2">Belongs to the class-II fumarase/aspartase family.</text>
</comment>
<dbReference type="Gene3D" id="1.10.40.30">
    <property type="entry name" value="Fumarase/aspartase (C-terminal domain)"/>
    <property type="match status" value="1"/>
</dbReference>
<dbReference type="SMART" id="SM00998">
    <property type="entry name" value="ADSL_C"/>
    <property type="match status" value="1"/>
</dbReference>
<dbReference type="EMBL" id="CADCVE010000027">
    <property type="protein sequence ID" value="CAA9449966.1"/>
    <property type="molecule type" value="Genomic_DNA"/>
</dbReference>
<proteinExistence type="inferred from homology"/>
<dbReference type="InterPro" id="IPR022761">
    <property type="entry name" value="Fumarate_lyase_N"/>
</dbReference>
<feature type="domain" description="Adenylosuccinate lyase C-terminal" evidence="3">
    <location>
        <begin position="368"/>
        <end position="447"/>
    </location>
</feature>
<keyword evidence="4" id="KW-0413">Isomerase</keyword>